<accession>A0A422LRW0</accession>
<dbReference type="EMBL" id="LKFS01000094">
    <property type="protein sequence ID" value="RND79686.1"/>
    <property type="molecule type" value="Genomic_DNA"/>
</dbReference>
<reference evidence="4 5" key="1">
    <citation type="journal article" date="2018" name="Front. Microbiol.">
        <title>Conversion of Methionine to Cysteine in Lactobacillus paracasei Depends on the Highly Mobile cysK-ctl-cysE Gene Cluster.</title>
        <authorList>
            <person name="Wuthrich D."/>
            <person name="Irmler S."/>
            <person name="Berthoud H."/>
            <person name="Guggenbuhl B."/>
            <person name="Eugster E."/>
            <person name="Bruggmann R."/>
        </authorList>
    </citation>
    <scope>NUCLEOTIDE SEQUENCE [LARGE SCALE GENOMIC DNA]</scope>
    <source>
        <strain evidence="2 5">FAM18157</strain>
        <strain evidence="3 4">FAM6012</strain>
    </source>
</reference>
<evidence type="ECO:0000313" key="5">
    <source>
        <dbReference type="Proteomes" id="UP000284716"/>
    </source>
</evidence>
<dbReference type="Proteomes" id="UP000284123">
    <property type="component" value="Unassembled WGS sequence"/>
</dbReference>
<dbReference type="InterPro" id="IPR016181">
    <property type="entry name" value="Acyl_CoA_acyltransferase"/>
</dbReference>
<dbReference type="PANTHER" id="PTHR43617">
    <property type="entry name" value="L-AMINO ACID N-ACETYLTRANSFERASE"/>
    <property type="match status" value="1"/>
</dbReference>
<dbReference type="GO" id="GO:0016747">
    <property type="term" value="F:acyltransferase activity, transferring groups other than amino-acyl groups"/>
    <property type="evidence" value="ECO:0007669"/>
    <property type="project" value="InterPro"/>
</dbReference>
<dbReference type="Proteomes" id="UP000284716">
    <property type="component" value="Unassembled WGS sequence"/>
</dbReference>
<dbReference type="InterPro" id="IPR000182">
    <property type="entry name" value="GNAT_dom"/>
</dbReference>
<dbReference type="Gene3D" id="3.40.630.30">
    <property type="match status" value="1"/>
</dbReference>
<dbReference type="PANTHER" id="PTHR43617:SF30">
    <property type="entry name" value="HISTONE ACETYLTRANSFERASE"/>
    <property type="match status" value="1"/>
</dbReference>
<dbReference type="PROSITE" id="PS51186">
    <property type="entry name" value="GNAT"/>
    <property type="match status" value="1"/>
</dbReference>
<evidence type="ECO:0000313" key="3">
    <source>
        <dbReference type="EMBL" id="RNE27329.1"/>
    </source>
</evidence>
<dbReference type="CDD" id="cd04301">
    <property type="entry name" value="NAT_SF"/>
    <property type="match status" value="1"/>
</dbReference>
<organism evidence="3 4">
    <name type="scientific">Lacticaseibacillus paracasei</name>
    <name type="common">Lactobacillus paracasei</name>
    <dbReference type="NCBI Taxonomy" id="1597"/>
    <lineage>
        <taxon>Bacteria</taxon>
        <taxon>Bacillati</taxon>
        <taxon>Bacillota</taxon>
        <taxon>Bacilli</taxon>
        <taxon>Lactobacillales</taxon>
        <taxon>Lactobacillaceae</taxon>
        <taxon>Lacticaseibacillus</taxon>
    </lineage>
</organism>
<feature type="domain" description="N-acetyltransferase" evidence="1">
    <location>
        <begin position="9"/>
        <end position="170"/>
    </location>
</feature>
<evidence type="ECO:0000313" key="4">
    <source>
        <dbReference type="Proteomes" id="UP000284123"/>
    </source>
</evidence>
<keyword evidence="3" id="KW-0808">Transferase</keyword>
<dbReference type="Pfam" id="PF00583">
    <property type="entry name" value="Acetyltransf_1"/>
    <property type="match status" value="1"/>
</dbReference>
<comment type="caution">
    <text evidence="3">The sequence shown here is derived from an EMBL/GenBank/DDBJ whole genome shotgun (WGS) entry which is preliminary data.</text>
</comment>
<gene>
    <name evidence="2" type="ORF">FAM18157_02600</name>
    <name evidence="3" type="ORF">FAM6012_02626</name>
</gene>
<dbReference type="EMBL" id="LKGI01000088">
    <property type="protein sequence ID" value="RNE27329.1"/>
    <property type="molecule type" value="Genomic_DNA"/>
</dbReference>
<evidence type="ECO:0000259" key="1">
    <source>
        <dbReference type="PROSITE" id="PS51186"/>
    </source>
</evidence>
<sequence length="170" mass="19701">MAKRMTAKVKVIEATANSDFDAIRQVYYVTWQDAYHGLIPDDFLAQLSPASWHPERRWQDTLLAVDDKDKIVGVCSFGPARLPDFNGWGELYSIYVLPQFQHTGVGSVMMTRALQRLHEKFDQFYIRVLDNNVSAQKFYQHFGFSVTDQIMEDTTKFGTIRERVMVKQDP</sequence>
<protein>
    <submittedName>
        <fullName evidence="3">Putative acetyltransferase</fullName>
    </submittedName>
</protein>
<dbReference type="InterPro" id="IPR050276">
    <property type="entry name" value="MshD_Acetyltransferase"/>
</dbReference>
<evidence type="ECO:0000313" key="2">
    <source>
        <dbReference type="EMBL" id="RND79686.1"/>
    </source>
</evidence>
<name>A0A422LRW0_LACPA</name>
<proteinExistence type="predicted"/>
<dbReference type="AlphaFoldDB" id="A0A422LRW0"/>
<dbReference type="SUPFAM" id="SSF55729">
    <property type="entry name" value="Acyl-CoA N-acyltransferases (Nat)"/>
    <property type="match status" value="1"/>
</dbReference>